<feature type="non-terminal residue" evidence="1">
    <location>
        <position position="152"/>
    </location>
</feature>
<organism evidence="1 2">
    <name type="scientific">Solanum commersonii</name>
    <name type="common">Commerson's wild potato</name>
    <name type="synonym">Commerson's nightshade</name>
    <dbReference type="NCBI Taxonomy" id="4109"/>
    <lineage>
        <taxon>Eukaryota</taxon>
        <taxon>Viridiplantae</taxon>
        <taxon>Streptophyta</taxon>
        <taxon>Embryophyta</taxon>
        <taxon>Tracheophyta</taxon>
        <taxon>Spermatophyta</taxon>
        <taxon>Magnoliopsida</taxon>
        <taxon>eudicotyledons</taxon>
        <taxon>Gunneridae</taxon>
        <taxon>Pentapetalae</taxon>
        <taxon>asterids</taxon>
        <taxon>lamiids</taxon>
        <taxon>Solanales</taxon>
        <taxon>Solanaceae</taxon>
        <taxon>Solanoideae</taxon>
        <taxon>Solaneae</taxon>
        <taxon>Solanum</taxon>
    </lineage>
</organism>
<name>A0A9J5Y840_SOLCO</name>
<protein>
    <submittedName>
        <fullName evidence="1">Uncharacterized protein</fullName>
    </submittedName>
</protein>
<proteinExistence type="predicted"/>
<accession>A0A9J5Y840</accession>
<keyword evidence="2" id="KW-1185">Reference proteome</keyword>
<comment type="caution">
    <text evidence="1">The sequence shown here is derived from an EMBL/GenBank/DDBJ whole genome shotgun (WGS) entry which is preliminary data.</text>
</comment>
<reference evidence="1 2" key="1">
    <citation type="submission" date="2020-09" db="EMBL/GenBank/DDBJ databases">
        <title>De no assembly of potato wild relative species, Solanum commersonii.</title>
        <authorList>
            <person name="Cho K."/>
        </authorList>
    </citation>
    <scope>NUCLEOTIDE SEQUENCE [LARGE SCALE GENOMIC DNA]</scope>
    <source>
        <strain evidence="1">LZ3.2</strain>
        <tissue evidence="1">Leaf</tissue>
    </source>
</reference>
<sequence length="152" mass="17490">MRLIPHRLTSRPCAPVILRSYLVFRVCLDLVPLSRPAPKPCFTTRLVRHSPLRLPHACIVLSQPRFPRFRQLPFRCRYSRIAFAIFSSATKIFRASLLPSHGLASFERLLRVPSRAAIRKNRSSKGSVKGIDPKLRVWYEDPPALSRKFNAM</sequence>
<dbReference type="EMBL" id="JACXVP010000007">
    <property type="protein sequence ID" value="KAG5595190.1"/>
    <property type="molecule type" value="Genomic_DNA"/>
</dbReference>
<evidence type="ECO:0000313" key="2">
    <source>
        <dbReference type="Proteomes" id="UP000824120"/>
    </source>
</evidence>
<evidence type="ECO:0000313" key="1">
    <source>
        <dbReference type="EMBL" id="KAG5595190.1"/>
    </source>
</evidence>
<dbReference type="Proteomes" id="UP000824120">
    <property type="component" value="Chromosome 7"/>
</dbReference>
<dbReference type="OrthoDB" id="1694535at2759"/>
<dbReference type="AlphaFoldDB" id="A0A9J5Y840"/>
<gene>
    <name evidence="1" type="ORF">H5410_036422</name>
</gene>